<dbReference type="Gene3D" id="3.40.50.720">
    <property type="entry name" value="NAD(P)-binding Rossmann-like Domain"/>
    <property type="match status" value="1"/>
</dbReference>
<sequence length="310" mass="32488">MAITALTPTDPSNLKGLSILITGGASGLGRHTATFFAKSGAYVTIADIQDGSSIASELTEQGHKVQFVQCDITNWESQVAAFQAALKFSPTKTLDAVAAFAGVDGTGHLVDHIAAHEVSIDTAPPIPSLAPIEVNLKGTFYTATLALHYFRLAAQSSNTSTSTSRTTKSLTIVSSLAGYVDDTHSTAYTASKFGSRGLFRGIRAQAHSQLNVRVNAICPWAMKTPMIEAALARMADFGILPDQGISLVPHEVLSEAVGRIVDDEGIHGRAIAIVPEGAVDLGDDIDGSYAGPVLVELMALRKAAGDFLHS</sequence>
<organism evidence="4 5">
    <name type="scientific">Aspergillus pseudoustus</name>
    <dbReference type="NCBI Taxonomy" id="1810923"/>
    <lineage>
        <taxon>Eukaryota</taxon>
        <taxon>Fungi</taxon>
        <taxon>Dikarya</taxon>
        <taxon>Ascomycota</taxon>
        <taxon>Pezizomycotina</taxon>
        <taxon>Eurotiomycetes</taxon>
        <taxon>Eurotiomycetidae</taxon>
        <taxon>Eurotiales</taxon>
        <taxon>Aspergillaceae</taxon>
        <taxon>Aspergillus</taxon>
        <taxon>Aspergillus subgen. Nidulantes</taxon>
    </lineage>
</organism>
<gene>
    <name evidence="4" type="ORF">BJY01DRAFT_239438</name>
</gene>
<reference evidence="4 5" key="1">
    <citation type="submission" date="2024-07" db="EMBL/GenBank/DDBJ databases">
        <title>Section-level genome sequencing and comparative genomics of Aspergillus sections Usti and Cavernicolus.</title>
        <authorList>
            <consortium name="Lawrence Berkeley National Laboratory"/>
            <person name="Nybo J.L."/>
            <person name="Vesth T.C."/>
            <person name="Theobald S."/>
            <person name="Frisvad J.C."/>
            <person name="Larsen T.O."/>
            <person name="Kjaerboelling I."/>
            <person name="Rothschild-Mancinelli K."/>
            <person name="Lyhne E.K."/>
            <person name="Kogle M.E."/>
            <person name="Barry K."/>
            <person name="Clum A."/>
            <person name="Na H."/>
            <person name="Ledsgaard L."/>
            <person name="Lin J."/>
            <person name="Lipzen A."/>
            <person name="Kuo A."/>
            <person name="Riley R."/>
            <person name="Mondo S."/>
            <person name="Labutti K."/>
            <person name="Haridas S."/>
            <person name="Pangalinan J."/>
            <person name="Salamov A.A."/>
            <person name="Simmons B.A."/>
            <person name="Magnuson J.K."/>
            <person name="Chen J."/>
            <person name="Drula E."/>
            <person name="Henrissat B."/>
            <person name="Wiebenga A."/>
            <person name="Lubbers R.J."/>
            <person name="Gomes A.C."/>
            <person name="Makela M.R."/>
            <person name="Stajich J."/>
            <person name="Grigoriev I.V."/>
            <person name="Mortensen U.H."/>
            <person name="De Vries R.P."/>
            <person name="Baker S.E."/>
            <person name="Andersen M.R."/>
        </authorList>
    </citation>
    <scope>NUCLEOTIDE SEQUENCE [LARGE SCALE GENOMIC DNA]</scope>
    <source>
        <strain evidence="4 5">CBS 123904</strain>
    </source>
</reference>
<dbReference type="PRINTS" id="PR00081">
    <property type="entry name" value="GDHRDH"/>
</dbReference>
<dbReference type="SUPFAM" id="SSF51735">
    <property type="entry name" value="NAD(P)-binding Rossmann-fold domains"/>
    <property type="match status" value="1"/>
</dbReference>
<dbReference type="Proteomes" id="UP001610446">
    <property type="component" value="Unassembled WGS sequence"/>
</dbReference>
<keyword evidence="2" id="KW-0521">NADP</keyword>
<comment type="caution">
    <text evidence="4">The sequence shown here is derived from an EMBL/GenBank/DDBJ whole genome shotgun (WGS) entry which is preliminary data.</text>
</comment>
<evidence type="ECO:0000256" key="1">
    <source>
        <dbReference type="ARBA" id="ARBA00006484"/>
    </source>
</evidence>
<evidence type="ECO:0000313" key="4">
    <source>
        <dbReference type="EMBL" id="KAL2833584.1"/>
    </source>
</evidence>
<evidence type="ECO:0008006" key="6">
    <source>
        <dbReference type="Google" id="ProtNLM"/>
    </source>
</evidence>
<dbReference type="PROSITE" id="PS00061">
    <property type="entry name" value="ADH_SHORT"/>
    <property type="match status" value="1"/>
</dbReference>
<protein>
    <recommendedName>
        <fullName evidence="6">NAD(P)-binding protein</fullName>
    </recommendedName>
</protein>
<proteinExistence type="inferred from homology"/>
<dbReference type="InterPro" id="IPR036291">
    <property type="entry name" value="NAD(P)-bd_dom_sf"/>
</dbReference>
<evidence type="ECO:0000256" key="2">
    <source>
        <dbReference type="ARBA" id="ARBA00022857"/>
    </source>
</evidence>
<dbReference type="Pfam" id="PF00106">
    <property type="entry name" value="adh_short"/>
    <property type="match status" value="1"/>
</dbReference>
<keyword evidence="3" id="KW-0560">Oxidoreductase</keyword>
<dbReference type="InterPro" id="IPR002347">
    <property type="entry name" value="SDR_fam"/>
</dbReference>
<dbReference type="PANTHER" id="PTHR43180:SF31">
    <property type="entry name" value="CHAIN DEHYDROGENASE_REDUCTASE, PUTATIVE (AFU_ORTHOLOGUE AFUA_2G16570)-RELATED"/>
    <property type="match status" value="1"/>
</dbReference>
<dbReference type="PANTHER" id="PTHR43180">
    <property type="entry name" value="3-OXOACYL-(ACYL-CARRIER-PROTEIN) REDUCTASE (AFU_ORTHOLOGUE AFUA_6G11210)"/>
    <property type="match status" value="1"/>
</dbReference>
<comment type="similarity">
    <text evidence="1">Belongs to the short-chain dehydrogenases/reductases (SDR) family.</text>
</comment>
<evidence type="ECO:0000313" key="5">
    <source>
        <dbReference type="Proteomes" id="UP001610446"/>
    </source>
</evidence>
<dbReference type="EMBL" id="JBFXLU010000239">
    <property type="protein sequence ID" value="KAL2833584.1"/>
    <property type="molecule type" value="Genomic_DNA"/>
</dbReference>
<accession>A0ABR4J0S0</accession>
<evidence type="ECO:0000256" key="3">
    <source>
        <dbReference type="ARBA" id="ARBA00023002"/>
    </source>
</evidence>
<name>A0ABR4J0S0_9EURO</name>
<dbReference type="InterPro" id="IPR020904">
    <property type="entry name" value="Sc_DH/Rdtase_CS"/>
</dbReference>
<keyword evidence="5" id="KW-1185">Reference proteome</keyword>